<feature type="compositionally biased region" description="Polar residues" evidence="1">
    <location>
        <begin position="472"/>
        <end position="497"/>
    </location>
</feature>
<dbReference type="Proteomes" id="UP000825434">
    <property type="component" value="Chromosome 2"/>
</dbReference>
<sequence length="760" mass="85137">MGFFRSLKSSFFRLGTSLLTIAFGIAYLIASSDIESTYLARINCAHLDVALGLYKSLRSSISSTGTLNQDLLPVDNELTDSEIHILTQYTEKQVEDAAQYILLGANEFCMISYDYVTHVKGNITEDCQSYDGIGIFDYRAIMSEAGLDIILAYAYESSYKKDDEYSHRLEARNKRFGVLKPVMIFQVLAQAAIIVYGLVLYSNRGGAKDLSSIPTITMNGLALLAVAAGIIMIVASSIAINELRSMKKEIAKGMSSYGVKMILGDVFQALLWCTFAFSVLTMLSWALPLWCSNPTDDGYNSDDEITYHYRDDPNDNDGAYVVKPYQVSRQLKRNKTKKSISRLFDDAANFENDHDHPPRSTSVESTSYHDNGPFASPDDYEVREQTFEPERAESSSHVHTETELRKLGATITRKFSGRRKDSSKSKKTPHRNWIPEKSTTHDLLYGENHFSNHQYPQTLPGVAEGGSLSRASTLNKLNTPNHSRSNTGGGLQSQPHQNMLIPDANNSYERSVDNISVLDEQEMQLLDNNQFINKILEVDEGSASWTMIANDGLQLFAYFSEDLGGSTKSTIPHDWPVEKCIYTFSPMGMCRFKDSDSDFDCYRGRGMDIPSMLVLDIGTQVGLIGEVENPQEFGENTQELYQAAIKEINRVIRQIQQSEDSANLDSSKVSVMLQLEKISELSLAIQTLWLVAAFNFLAVVLMDLLSFIFNGNARRVFEVMSLILQGSLFWARLSSRHTYVTTDCIGVLELQSSFLRSIRS</sequence>
<keyword evidence="4" id="KW-1185">Reference proteome</keyword>
<dbReference type="PANTHER" id="PTHR28019">
    <property type="entry name" value="CELL MEMBRANE PROTEIN YLR413W-RELATED"/>
    <property type="match status" value="1"/>
</dbReference>
<feature type="compositionally biased region" description="Basic and acidic residues" evidence="1">
    <location>
        <begin position="380"/>
        <end position="406"/>
    </location>
</feature>
<keyword evidence="2" id="KW-0812">Transmembrane</keyword>
<reference evidence="3 4" key="1">
    <citation type="submission" date="2021-06" db="EMBL/GenBank/DDBJ databases">
        <title>Candida outbreak in Lebanon.</title>
        <authorList>
            <person name="Finianos M."/>
        </authorList>
    </citation>
    <scope>NUCLEOTIDE SEQUENCE [LARGE SCALE GENOMIC DNA]</scope>
    <source>
        <strain evidence="3">CA3LBN</strain>
    </source>
</reference>
<feature type="region of interest" description="Disordered" evidence="1">
    <location>
        <begin position="472"/>
        <end position="498"/>
    </location>
</feature>
<name>A0ABX8I489_9ASCO</name>
<feature type="region of interest" description="Disordered" evidence="1">
    <location>
        <begin position="348"/>
        <end position="434"/>
    </location>
</feature>
<feature type="transmembrane region" description="Helical" evidence="2">
    <location>
        <begin position="262"/>
        <end position="287"/>
    </location>
</feature>
<dbReference type="EMBL" id="CP076662">
    <property type="protein sequence ID" value="QWU88096.1"/>
    <property type="molecule type" value="Genomic_DNA"/>
</dbReference>
<feature type="transmembrane region" description="Helical" evidence="2">
    <location>
        <begin position="182"/>
        <end position="201"/>
    </location>
</feature>
<evidence type="ECO:0000313" key="4">
    <source>
        <dbReference type="Proteomes" id="UP000825434"/>
    </source>
</evidence>
<keyword evidence="2" id="KW-1133">Transmembrane helix</keyword>
<evidence type="ECO:0000256" key="1">
    <source>
        <dbReference type="SAM" id="MobiDB-lite"/>
    </source>
</evidence>
<evidence type="ECO:0000256" key="2">
    <source>
        <dbReference type="SAM" id="Phobius"/>
    </source>
</evidence>
<feature type="transmembrane region" description="Helical" evidence="2">
    <location>
        <begin position="12"/>
        <end position="30"/>
    </location>
</feature>
<dbReference type="InterPro" id="IPR052413">
    <property type="entry name" value="SUR7_domain"/>
</dbReference>
<accession>A0ABX8I489</accession>
<feature type="compositionally biased region" description="Polar residues" evidence="1">
    <location>
        <begin position="359"/>
        <end position="369"/>
    </location>
</feature>
<dbReference type="PANTHER" id="PTHR28019:SF6">
    <property type="entry name" value="PROTEIN ECM7"/>
    <property type="match status" value="1"/>
</dbReference>
<gene>
    <name evidence="3" type="ORF">CA3LBN_002361</name>
</gene>
<keyword evidence="2" id="KW-0472">Membrane</keyword>
<feature type="transmembrane region" description="Helical" evidence="2">
    <location>
        <begin position="688"/>
        <end position="709"/>
    </location>
</feature>
<feature type="transmembrane region" description="Helical" evidence="2">
    <location>
        <begin position="221"/>
        <end position="241"/>
    </location>
</feature>
<organism evidence="3 4">
    <name type="scientific">Candidozyma haemuli</name>
    <dbReference type="NCBI Taxonomy" id="45357"/>
    <lineage>
        <taxon>Eukaryota</taxon>
        <taxon>Fungi</taxon>
        <taxon>Dikarya</taxon>
        <taxon>Ascomycota</taxon>
        <taxon>Saccharomycotina</taxon>
        <taxon>Pichiomycetes</taxon>
        <taxon>Metschnikowiaceae</taxon>
        <taxon>Candidozyma</taxon>
    </lineage>
</organism>
<evidence type="ECO:0000313" key="3">
    <source>
        <dbReference type="EMBL" id="QWU88096.1"/>
    </source>
</evidence>
<protein>
    <submittedName>
        <fullName evidence="3">Uncharacterized protein</fullName>
    </submittedName>
</protein>
<proteinExistence type="predicted"/>